<dbReference type="KEGG" id="ehh:EHF_0303"/>
<gene>
    <name evidence="1" type="ORF">EHF_0303</name>
</gene>
<organism evidence="1 2">
    <name type="scientific">Ehrlichia japonica</name>
    <dbReference type="NCBI Taxonomy" id="391036"/>
    <lineage>
        <taxon>Bacteria</taxon>
        <taxon>Pseudomonadati</taxon>
        <taxon>Pseudomonadota</taxon>
        <taxon>Alphaproteobacteria</taxon>
        <taxon>Rickettsiales</taxon>
        <taxon>Anaplasmataceae</taxon>
        <taxon>Ehrlichia</taxon>
    </lineage>
</organism>
<evidence type="ECO:0000313" key="1">
    <source>
        <dbReference type="EMBL" id="AHX04562.1"/>
    </source>
</evidence>
<name>X5GBW6_9RICK</name>
<dbReference type="EMBL" id="CP007474">
    <property type="protein sequence ID" value="AHX04562.1"/>
    <property type="molecule type" value="Genomic_DNA"/>
</dbReference>
<dbReference type="HOGENOM" id="CLU_3250790_0_0_5"/>
<accession>X5GBW6</accession>
<protein>
    <submittedName>
        <fullName evidence="1">Uncharacterized protein</fullName>
    </submittedName>
</protein>
<proteinExistence type="predicted"/>
<keyword evidence="2" id="KW-1185">Reference proteome</keyword>
<reference evidence="1 2" key="1">
    <citation type="submission" date="2014-03" db="EMBL/GenBank/DDBJ databases">
        <title>Sequencing and Comparison of Genomes and Transcriptome Profiles of Human Ehrlichiosis Agents.</title>
        <authorList>
            <person name="Lin M."/>
            <person name="Daugherty S.C."/>
            <person name="Nagaraj S."/>
            <person name="Cheng Z."/>
            <person name="Xiong Q."/>
            <person name="Lin F.-Y."/>
            <person name="Sengamalay N."/>
            <person name="Ott S."/>
            <person name="Godinez A."/>
            <person name="Tallon L.J."/>
            <person name="Sadzewicz L."/>
            <person name="Fraser C.M."/>
            <person name="Dunning Hotopp J.C."/>
            <person name="Rikihisa Y."/>
        </authorList>
    </citation>
    <scope>NUCLEOTIDE SEQUENCE [LARGE SCALE GENOMIC DNA]</scope>
    <source>
        <strain evidence="1 2">HF</strain>
    </source>
</reference>
<sequence>MQILSLINSLTAALLLLYNKSKIIYKIIMLIYFLSQNATHCL</sequence>
<dbReference type="AlphaFoldDB" id="X5GBW6"/>
<dbReference type="Proteomes" id="UP000023762">
    <property type="component" value="Chromosome"/>
</dbReference>
<evidence type="ECO:0000313" key="2">
    <source>
        <dbReference type="Proteomes" id="UP000023762"/>
    </source>
</evidence>